<comment type="caution">
    <text evidence="1">The sequence shown here is derived from an EMBL/GenBank/DDBJ whole genome shotgun (WGS) entry which is preliminary data.</text>
</comment>
<accession>A0A401QUL6</accession>
<name>A0A401QUL6_STRNR</name>
<evidence type="ECO:0000313" key="2">
    <source>
        <dbReference type="Proteomes" id="UP000288351"/>
    </source>
</evidence>
<dbReference type="AlphaFoldDB" id="A0A401QUL6"/>
<dbReference type="InterPro" id="IPR029044">
    <property type="entry name" value="Nucleotide-diphossugar_trans"/>
</dbReference>
<gene>
    <name evidence="1" type="ORF">SALB_01758</name>
</gene>
<dbReference type="Gene3D" id="3.90.550.10">
    <property type="entry name" value="Spore Coat Polysaccharide Biosynthesis Protein SpsA, Chain A"/>
    <property type="match status" value="1"/>
</dbReference>
<protein>
    <submittedName>
        <fullName evidence="1">Uncharacterized protein</fullName>
    </submittedName>
</protein>
<dbReference type="Proteomes" id="UP000288351">
    <property type="component" value="Unassembled WGS sequence"/>
</dbReference>
<organism evidence="1 2">
    <name type="scientific">Streptomyces noursei</name>
    <name type="common">Streptomyces albulus</name>
    <dbReference type="NCBI Taxonomy" id="1971"/>
    <lineage>
        <taxon>Bacteria</taxon>
        <taxon>Bacillati</taxon>
        <taxon>Actinomycetota</taxon>
        <taxon>Actinomycetes</taxon>
        <taxon>Kitasatosporales</taxon>
        <taxon>Streptomycetaceae</taxon>
        <taxon>Streptomyces</taxon>
    </lineage>
</organism>
<dbReference type="EMBL" id="BHXC01000006">
    <property type="protein sequence ID" value="GCB89085.1"/>
    <property type="molecule type" value="Genomic_DNA"/>
</dbReference>
<reference evidence="1 2" key="1">
    <citation type="journal article" date="2019" name="Microbiol. Resour. Announc.">
        <title>Draft Genome Sequence of the Most Traditional epsilon-Poly-l-Lysine Producer, Streptomyces albulus NBRC14147.</title>
        <authorList>
            <person name="Yamanaka K."/>
            <person name="Hamano Y."/>
        </authorList>
    </citation>
    <scope>NUCLEOTIDE SEQUENCE [LARGE SCALE GENOMIC DNA]</scope>
    <source>
        <strain evidence="1 2">NBRC 14147</strain>
    </source>
</reference>
<sequence length="59" mass="6591">MRCFFGFHFLRLIEVSADNPMVCSGACSVFQREELVAFGGIPERTIVEDMDYICMPPGG</sequence>
<evidence type="ECO:0000313" key="1">
    <source>
        <dbReference type="EMBL" id="GCB89085.1"/>
    </source>
</evidence>
<proteinExistence type="predicted"/>
<dbReference type="RefSeq" id="WP_016574734.1">
    <property type="nucleotide sequence ID" value="NZ_BHXC01000006.1"/>
</dbReference>